<dbReference type="Gene3D" id="2.60.120.200">
    <property type="match status" value="1"/>
</dbReference>
<evidence type="ECO:0000256" key="2">
    <source>
        <dbReference type="ARBA" id="ARBA00022692"/>
    </source>
</evidence>
<evidence type="ECO:0000256" key="9">
    <source>
        <dbReference type="SAM" id="Phobius"/>
    </source>
</evidence>
<feature type="transmembrane region" description="Helical" evidence="9">
    <location>
        <begin position="68"/>
        <end position="93"/>
    </location>
</feature>
<dbReference type="Gene3D" id="3.30.200.20">
    <property type="entry name" value="Phosphorylase Kinase, domain 1"/>
    <property type="match status" value="1"/>
</dbReference>
<dbReference type="GO" id="GO:0005524">
    <property type="term" value="F:ATP binding"/>
    <property type="evidence" value="ECO:0007669"/>
    <property type="project" value="UniProtKB-KW"/>
</dbReference>
<evidence type="ECO:0000256" key="3">
    <source>
        <dbReference type="ARBA" id="ARBA00022729"/>
    </source>
</evidence>
<dbReference type="PANTHER" id="PTHR27007">
    <property type="match status" value="1"/>
</dbReference>
<comment type="subcellular location">
    <subcellularLocation>
        <location evidence="1">Membrane</location>
        <topology evidence="1">Single-pass type I membrane protein</topology>
    </subcellularLocation>
</comment>
<evidence type="ECO:0000256" key="8">
    <source>
        <dbReference type="ARBA" id="ARBA00023136"/>
    </source>
</evidence>
<keyword evidence="7 9" id="KW-1133">Transmembrane helix</keyword>
<keyword evidence="5" id="KW-0547">Nucleotide-binding</keyword>
<dbReference type="GO" id="GO:0030246">
    <property type="term" value="F:carbohydrate binding"/>
    <property type="evidence" value="ECO:0007669"/>
    <property type="project" value="UniProtKB-KW"/>
</dbReference>
<evidence type="ECO:0000313" key="11">
    <source>
        <dbReference type="EMBL" id="KAG6515334.1"/>
    </source>
</evidence>
<evidence type="ECO:0000256" key="5">
    <source>
        <dbReference type="ARBA" id="ARBA00022741"/>
    </source>
</evidence>
<feature type="domain" description="Legume lectin" evidence="10">
    <location>
        <begin position="25"/>
        <end position="65"/>
    </location>
</feature>
<dbReference type="InterPro" id="IPR001220">
    <property type="entry name" value="Legume_lectin_dom"/>
</dbReference>
<dbReference type="InterPro" id="IPR013320">
    <property type="entry name" value="ConA-like_dom_sf"/>
</dbReference>
<name>A0A8J5HCA3_ZINOF</name>
<protein>
    <recommendedName>
        <fullName evidence="10">Legume lectin domain-containing protein</fullName>
    </recommendedName>
</protein>
<dbReference type="AlphaFoldDB" id="A0A8J5HCA3"/>
<evidence type="ECO:0000256" key="1">
    <source>
        <dbReference type="ARBA" id="ARBA00004479"/>
    </source>
</evidence>
<dbReference type="Proteomes" id="UP000734854">
    <property type="component" value="Unassembled WGS sequence"/>
</dbReference>
<reference evidence="11 12" key="1">
    <citation type="submission" date="2020-08" db="EMBL/GenBank/DDBJ databases">
        <title>Plant Genome Project.</title>
        <authorList>
            <person name="Zhang R.-G."/>
        </authorList>
    </citation>
    <scope>NUCLEOTIDE SEQUENCE [LARGE SCALE GENOMIC DNA]</scope>
    <source>
        <tissue evidence="11">Rhizome</tissue>
    </source>
</reference>
<dbReference type="GO" id="GO:0016020">
    <property type="term" value="C:membrane"/>
    <property type="evidence" value="ECO:0007669"/>
    <property type="project" value="UniProtKB-SubCell"/>
</dbReference>
<dbReference type="InterPro" id="IPR050528">
    <property type="entry name" value="L-type_Lectin-RKs"/>
</dbReference>
<evidence type="ECO:0000313" key="12">
    <source>
        <dbReference type="Proteomes" id="UP000734854"/>
    </source>
</evidence>
<keyword evidence="6" id="KW-0067">ATP-binding</keyword>
<keyword evidence="3" id="KW-0732">Signal</keyword>
<dbReference type="EMBL" id="JACMSC010000007">
    <property type="protein sequence ID" value="KAG6515334.1"/>
    <property type="molecule type" value="Genomic_DNA"/>
</dbReference>
<keyword evidence="12" id="KW-1185">Reference proteome</keyword>
<keyword evidence="2 9" id="KW-0812">Transmembrane</keyword>
<comment type="caution">
    <text evidence="11">The sequence shown here is derived from an EMBL/GenBank/DDBJ whole genome shotgun (WGS) entry which is preliminary data.</text>
</comment>
<keyword evidence="8 9" id="KW-0472">Membrane</keyword>
<dbReference type="SUPFAM" id="SSF49899">
    <property type="entry name" value="Concanavalin A-like lectins/glucanases"/>
    <property type="match status" value="1"/>
</dbReference>
<evidence type="ECO:0000256" key="7">
    <source>
        <dbReference type="ARBA" id="ARBA00022989"/>
    </source>
</evidence>
<organism evidence="11 12">
    <name type="scientific">Zingiber officinale</name>
    <name type="common">Ginger</name>
    <name type="synonym">Amomum zingiber</name>
    <dbReference type="NCBI Taxonomy" id="94328"/>
    <lineage>
        <taxon>Eukaryota</taxon>
        <taxon>Viridiplantae</taxon>
        <taxon>Streptophyta</taxon>
        <taxon>Embryophyta</taxon>
        <taxon>Tracheophyta</taxon>
        <taxon>Spermatophyta</taxon>
        <taxon>Magnoliopsida</taxon>
        <taxon>Liliopsida</taxon>
        <taxon>Zingiberales</taxon>
        <taxon>Zingiberaceae</taxon>
        <taxon>Zingiber</taxon>
    </lineage>
</organism>
<sequence>MLIPKACSHGSPSEANRLSRSIPNRWRTMLPEKEEIGFSAATGGNIEAHTILSWSFHSTLQPRKKFKIFVLAVSIAGAVVLILAAALGSLWFLTRRRRTNGIDDWVVDEEAMDNEFENGRGPKRFPYPELARATGDFSEEGKLGEGGFRSVNKGVLKEPKLEVAIKRVSKGSKQGRKEYMS</sequence>
<proteinExistence type="predicted"/>
<evidence type="ECO:0000259" key="10">
    <source>
        <dbReference type="Pfam" id="PF00139"/>
    </source>
</evidence>
<gene>
    <name evidence="11" type="ORF">ZIOFF_025727</name>
</gene>
<evidence type="ECO:0000256" key="6">
    <source>
        <dbReference type="ARBA" id="ARBA00022840"/>
    </source>
</evidence>
<evidence type="ECO:0000256" key="4">
    <source>
        <dbReference type="ARBA" id="ARBA00022734"/>
    </source>
</evidence>
<accession>A0A8J5HCA3</accession>
<keyword evidence="4" id="KW-0430">Lectin</keyword>
<dbReference type="Pfam" id="PF00139">
    <property type="entry name" value="Lectin_legB"/>
    <property type="match status" value="1"/>
</dbReference>